<dbReference type="AlphaFoldDB" id="A0AAE0E333"/>
<dbReference type="EMBL" id="JANJYJ010000006">
    <property type="protein sequence ID" value="KAK3204359.1"/>
    <property type="molecule type" value="Genomic_DNA"/>
</dbReference>
<comment type="caution">
    <text evidence="2">The sequence shown here is derived from an EMBL/GenBank/DDBJ whole genome shotgun (WGS) entry which is preliminary data.</text>
</comment>
<feature type="region of interest" description="Disordered" evidence="1">
    <location>
        <begin position="1"/>
        <end position="22"/>
    </location>
</feature>
<reference evidence="2" key="1">
    <citation type="journal article" date="2023" name="Plant J.">
        <title>Genome sequences and population genomics provide insights into the demographic history, inbreeding, and mutation load of two 'living fossil' tree species of Dipteronia.</title>
        <authorList>
            <person name="Feng Y."/>
            <person name="Comes H.P."/>
            <person name="Chen J."/>
            <person name="Zhu S."/>
            <person name="Lu R."/>
            <person name="Zhang X."/>
            <person name="Li P."/>
            <person name="Qiu J."/>
            <person name="Olsen K.M."/>
            <person name="Qiu Y."/>
        </authorList>
    </citation>
    <scope>NUCLEOTIDE SEQUENCE</scope>
    <source>
        <strain evidence="2">NBL</strain>
    </source>
</reference>
<evidence type="ECO:0000313" key="2">
    <source>
        <dbReference type="EMBL" id="KAK3204359.1"/>
    </source>
</evidence>
<protein>
    <submittedName>
        <fullName evidence="2">Uncharacterized protein</fullName>
    </submittedName>
</protein>
<dbReference type="Gene3D" id="6.10.250.1190">
    <property type="match status" value="1"/>
</dbReference>
<proteinExistence type="predicted"/>
<dbReference type="Proteomes" id="UP001281410">
    <property type="component" value="Unassembled WGS sequence"/>
</dbReference>
<name>A0AAE0E333_9ROSI</name>
<organism evidence="2 3">
    <name type="scientific">Dipteronia sinensis</name>
    <dbReference type="NCBI Taxonomy" id="43782"/>
    <lineage>
        <taxon>Eukaryota</taxon>
        <taxon>Viridiplantae</taxon>
        <taxon>Streptophyta</taxon>
        <taxon>Embryophyta</taxon>
        <taxon>Tracheophyta</taxon>
        <taxon>Spermatophyta</taxon>
        <taxon>Magnoliopsida</taxon>
        <taxon>eudicotyledons</taxon>
        <taxon>Gunneridae</taxon>
        <taxon>Pentapetalae</taxon>
        <taxon>rosids</taxon>
        <taxon>malvids</taxon>
        <taxon>Sapindales</taxon>
        <taxon>Sapindaceae</taxon>
        <taxon>Hippocastanoideae</taxon>
        <taxon>Acereae</taxon>
        <taxon>Dipteronia</taxon>
    </lineage>
</organism>
<accession>A0AAE0E333</accession>
<evidence type="ECO:0000256" key="1">
    <source>
        <dbReference type="SAM" id="MobiDB-lite"/>
    </source>
</evidence>
<keyword evidence="3" id="KW-1185">Reference proteome</keyword>
<evidence type="ECO:0000313" key="3">
    <source>
        <dbReference type="Proteomes" id="UP001281410"/>
    </source>
</evidence>
<gene>
    <name evidence="2" type="ORF">Dsin_018405</name>
</gene>
<sequence>MHCLINDGATTKDSKTSTSSSLLGDSGKMWLKYWETISRKCFKIHHLYYQSIGSSKVREAWWRKLLVTWLIFWTLVSEWIFCYMSSQVTEKRKETLASMCDERSRMLQDQFNVSMNHVQAMSILISTFHHGKKPFTIDQVIGSHLLSSAI</sequence>